<gene>
    <name evidence="1" type="ORF">GSTENG00033339001</name>
</gene>
<evidence type="ECO:0000313" key="1">
    <source>
        <dbReference type="EMBL" id="CAG11387.1"/>
    </source>
</evidence>
<reference evidence="1" key="1">
    <citation type="journal article" date="2004" name="Nature">
        <title>Genome duplication in the teleost fish Tetraodon nigroviridis reveals the early vertebrate proto-karyotype.</title>
        <authorList>
            <person name="Jaillon O."/>
            <person name="Aury J.-M."/>
            <person name="Brunet F."/>
            <person name="Petit J.-L."/>
            <person name="Stange-Thomann N."/>
            <person name="Mauceli E."/>
            <person name="Bouneau L."/>
            <person name="Fischer C."/>
            <person name="Ozouf-Costaz C."/>
            <person name="Bernot A."/>
            <person name="Nicaud S."/>
            <person name="Jaffe D."/>
            <person name="Fisher S."/>
            <person name="Lutfalla G."/>
            <person name="Dossat C."/>
            <person name="Segurens B."/>
            <person name="Dasilva C."/>
            <person name="Salanoubat M."/>
            <person name="Levy M."/>
            <person name="Boudet N."/>
            <person name="Castellano S."/>
            <person name="Anthouard V."/>
            <person name="Jubin C."/>
            <person name="Castelli V."/>
            <person name="Katinka M."/>
            <person name="Vacherie B."/>
            <person name="Biemont C."/>
            <person name="Skalli Z."/>
            <person name="Cattolico L."/>
            <person name="Poulain J."/>
            <person name="De Berardinis V."/>
            <person name="Cruaud C."/>
            <person name="Duprat S."/>
            <person name="Brottier P."/>
            <person name="Coutanceau J.-P."/>
            <person name="Gouzy J."/>
            <person name="Parra G."/>
            <person name="Lardier G."/>
            <person name="Chapple C."/>
            <person name="McKernan K.J."/>
            <person name="McEwan P."/>
            <person name="Bosak S."/>
            <person name="Kellis M."/>
            <person name="Volff J.-N."/>
            <person name="Guigo R."/>
            <person name="Zody M.C."/>
            <person name="Mesirov J."/>
            <person name="Lindblad-Toh K."/>
            <person name="Birren B."/>
            <person name="Nusbaum C."/>
            <person name="Kahn D."/>
            <person name="Robinson-Rechavi M."/>
            <person name="Laudet V."/>
            <person name="Schachter V."/>
            <person name="Quetier F."/>
            <person name="Saurin W."/>
            <person name="Scarpelli C."/>
            <person name="Wincker P."/>
            <person name="Lander E.S."/>
            <person name="Weissenbach J."/>
            <person name="Roest Crollius H."/>
        </authorList>
    </citation>
    <scope>NUCLEOTIDE SEQUENCE [LARGE SCALE GENOMIC DNA]</scope>
</reference>
<dbReference type="KEGG" id="tng:GSTEN00033339G001"/>
<feature type="non-terminal residue" evidence="1">
    <location>
        <position position="1"/>
    </location>
</feature>
<dbReference type="AlphaFoldDB" id="Q4RJP5"/>
<proteinExistence type="predicted"/>
<dbReference type="EMBL" id="CAAE01015035">
    <property type="protein sequence ID" value="CAG11387.1"/>
    <property type="molecule type" value="Genomic_DNA"/>
</dbReference>
<comment type="caution">
    <text evidence="1">The sequence shown here is derived from an EMBL/GenBank/DDBJ whole genome shotgun (WGS) entry which is preliminary data.</text>
</comment>
<sequence length="32" mass="3536">STIDLRPPTPINLSRSIDQALFSESIFSPSVF</sequence>
<organism evidence="1">
    <name type="scientific">Tetraodon nigroviridis</name>
    <name type="common">Spotted green pufferfish</name>
    <name type="synonym">Chelonodon nigroviridis</name>
    <dbReference type="NCBI Taxonomy" id="99883"/>
    <lineage>
        <taxon>Eukaryota</taxon>
        <taxon>Metazoa</taxon>
        <taxon>Chordata</taxon>
        <taxon>Craniata</taxon>
        <taxon>Vertebrata</taxon>
        <taxon>Euteleostomi</taxon>
        <taxon>Actinopterygii</taxon>
        <taxon>Neopterygii</taxon>
        <taxon>Teleostei</taxon>
        <taxon>Neoteleostei</taxon>
        <taxon>Acanthomorphata</taxon>
        <taxon>Eupercaria</taxon>
        <taxon>Tetraodontiformes</taxon>
        <taxon>Tetradontoidea</taxon>
        <taxon>Tetraodontidae</taxon>
        <taxon>Tetraodon</taxon>
    </lineage>
</organism>
<accession>Q4RJP5</accession>
<reference evidence="1" key="2">
    <citation type="submission" date="2004-02" db="EMBL/GenBank/DDBJ databases">
        <authorList>
            <consortium name="Genoscope"/>
            <consortium name="Whitehead Institute Centre for Genome Research"/>
        </authorList>
    </citation>
    <scope>NUCLEOTIDE SEQUENCE</scope>
</reference>
<dbReference type="OrthoDB" id="10066605at2759"/>
<protein>
    <submittedName>
        <fullName evidence="1">(spotted green pufferfish) hypothetical protein</fullName>
    </submittedName>
</protein>
<feature type="non-terminal residue" evidence="1">
    <location>
        <position position="32"/>
    </location>
</feature>
<name>Q4RJP5_TETNG</name>